<feature type="transmembrane region" description="Helical" evidence="5">
    <location>
        <begin position="148"/>
        <end position="169"/>
    </location>
</feature>
<evidence type="ECO:0000313" key="7">
    <source>
        <dbReference type="EMBL" id="KYQ71030.1"/>
    </source>
</evidence>
<evidence type="ECO:0000259" key="6">
    <source>
        <dbReference type="PROSITE" id="PS50850"/>
    </source>
</evidence>
<dbReference type="PANTHER" id="PTHR23508:SF10">
    <property type="entry name" value="CARBOXYLIC ACID TRANSPORTER PROTEIN HOMOLOG"/>
    <property type="match status" value="1"/>
</dbReference>
<dbReference type="PANTHER" id="PTHR23508">
    <property type="entry name" value="CARBOXYLIC ACID TRANSPORTER PROTEIN HOMOLOG"/>
    <property type="match status" value="1"/>
</dbReference>
<feature type="transmembrane region" description="Helical" evidence="5">
    <location>
        <begin position="21"/>
        <end position="38"/>
    </location>
</feature>
<reference evidence="7 8" key="1">
    <citation type="submission" date="2016-03" db="EMBL/GenBank/DDBJ databases">
        <title>Acinetobacter genomospecies 28 strain ANC 4149.</title>
        <authorList>
            <person name="Radolfova-Krizova L."/>
            <person name="Nemec A."/>
        </authorList>
    </citation>
    <scope>NUCLEOTIDE SEQUENCE [LARGE SCALE GENOMIC DNA]</scope>
    <source>
        <strain evidence="7 8">ANC 4149</strain>
    </source>
</reference>
<evidence type="ECO:0000256" key="1">
    <source>
        <dbReference type="ARBA" id="ARBA00004141"/>
    </source>
</evidence>
<dbReference type="GO" id="GO:0046943">
    <property type="term" value="F:carboxylic acid transmembrane transporter activity"/>
    <property type="evidence" value="ECO:0007669"/>
    <property type="project" value="TreeGrafter"/>
</dbReference>
<organism evidence="7 8">
    <name type="scientific">Acinetobacter pragensis</name>
    <dbReference type="NCBI Taxonomy" id="1806892"/>
    <lineage>
        <taxon>Bacteria</taxon>
        <taxon>Pseudomonadati</taxon>
        <taxon>Pseudomonadota</taxon>
        <taxon>Gammaproteobacteria</taxon>
        <taxon>Moraxellales</taxon>
        <taxon>Moraxellaceae</taxon>
        <taxon>Acinetobacter</taxon>
    </lineage>
</organism>
<feature type="domain" description="Major facilitator superfamily (MFS) profile" evidence="6">
    <location>
        <begin position="25"/>
        <end position="443"/>
    </location>
</feature>
<dbReference type="Proteomes" id="UP000076276">
    <property type="component" value="Unassembled WGS sequence"/>
</dbReference>
<evidence type="ECO:0000256" key="3">
    <source>
        <dbReference type="ARBA" id="ARBA00022989"/>
    </source>
</evidence>
<evidence type="ECO:0000313" key="8">
    <source>
        <dbReference type="Proteomes" id="UP000076276"/>
    </source>
</evidence>
<protein>
    <submittedName>
        <fullName evidence="7">MFS transporter</fullName>
    </submittedName>
</protein>
<dbReference type="RefSeq" id="WP_067670888.1">
    <property type="nucleotide sequence ID" value="NZ_CBCSIK010000007.1"/>
</dbReference>
<dbReference type="InterPro" id="IPR020846">
    <property type="entry name" value="MFS_dom"/>
</dbReference>
<name>A0A151XYW7_9GAMM</name>
<accession>A0A151XYW7</accession>
<dbReference type="CDD" id="cd17365">
    <property type="entry name" value="MFS_PcaK_like"/>
    <property type="match status" value="1"/>
</dbReference>
<keyword evidence="4 5" id="KW-0472">Membrane</keyword>
<keyword evidence="8" id="KW-1185">Reference proteome</keyword>
<keyword evidence="2 5" id="KW-0812">Transmembrane</keyword>
<feature type="transmembrane region" description="Helical" evidence="5">
    <location>
        <begin position="293"/>
        <end position="316"/>
    </location>
</feature>
<dbReference type="PROSITE" id="PS50850">
    <property type="entry name" value="MFS"/>
    <property type="match status" value="1"/>
</dbReference>
<feature type="transmembrane region" description="Helical" evidence="5">
    <location>
        <begin position="417"/>
        <end position="438"/>
    </location>
</feature>
<gene>
    <name evidence="7" type="ORF">AZH43_16350</name>
</gene>
<dbReference type="Pfam" id="PF07690">
    <property type="entry name" value="MFS_1"/>
    <property type="match status" value="1"/>
</dbReference>
<sequence length="458" mass="49776">MSNSKTLAYREALDKNPVSKRTWWALAIVLIVLITDGYDAQAISYMVPILSEQWSLPAATFAPVFTANILGLTLGAMLISPLGDRFGSRNVLMTCVLTYSLLTIGMIFTYDITTLMIVRFLCGLGMGAAMPNALALMSDYSPTRYRTLMVTIAAAGYSLGGMLSGLVSAALVDTFGWKVVLMIGGIIPIVMLPFIYKFLPEAVNNLLSDAAPYTRFRTMVKDFIPAWNVPESFNHLPKNVAVAAGESKFPVLNLFRNGWARPTIFIWGTYMSMMMLTYFYLSWLPVLLKQSGLSINVANVMTSLFLLSGVIGALLISYVADKVQNKSPILFTMFVGAAIATLFIGFQNTNPTLLVVGVLAAGFCIIGGNLIMNSFTSSFYPDYARATGIGWGLGIGRLGSIMAPVLGGYLLASNTDVSNIFFIFIVPAAIASFFILFVRKPKGYHAAKEDAASVVFHH</sequence>
<dbReference type="InterPro" id="IPR011701">
    <property type="entry name" value="MFS"/>
</dbReference>
<feature type="transmembrane region" description="Helical" evidence="5">
    <location>
        <begin position="352"/>
        <end position="371"/>
    </location>
</feature>
<dbReference type="AlphaFoldDB" id="A0A151XYW7"/>
<evidence type="ECO:0000256" key="2">
    <source>
        <dbReference type="ARBA" id="ARBA00022692"/>
    </source>
</evidence>
<dbReference type="OrthoDB" id="7066727at2"/>
<dbReference type="SUPFAM" id="SSF103473">
    <property type="entry name" value="MFS general substrate transporter"/>
    <property type="match status" value="1"/>
</dbReference>
<proteinExistence type="predicted"/>
<feature type="transmembrane region" description="Helical" evidence="5">
    <location>
        <begin position="328"/>
        <end position="346"/>
    </location>
</feature>
<dbReference type="EMBL" id="LUAW01000035">
    <property type="protein sequence ID" value="KYQ71030.1"/>
    <property type="molecule type" value="Genomic_DNA"/>
</dbReference>
<comment type="subcellular location">
    <subcellularLocation>
        <location evidence="1">Membrane</location>
        <topology evidence="1">Multi-pass membrane protein</topology>
    </subcellularLocation>
</comment>
<dbReference type="STRING" id="1806892.AZH43_16350"/>
<feature type="transmembrane region" description="Helical" evidence="5">
    <location>
        <begin position="58"/>
        <end position="79"/>
    </location>
</feature>
<comment type="caution">
    <text evidence="7">The sequence shown here is derived from an EMBL/GenBank/DDBJ whole genome shotgun (WGS) entry which is preliminary data.</text>
</comment>
<feature type="transmembrane region" description="Helical" evidence="5">
    <location>
        <begin position="91"/>
        <end position="110"/>
    </location>
</feature>
<feature type="transmembrane region" description="Helical" evidence="5">
    <location>
        <begin position="175"/>
        <end position="196"/>
    </location>
</feature>
<evidence type="ECO:0000256" key="5">
    <source>
        <dbReference type="SAM" id="Phobius"/>
    </source>
</evidence>
<evidence type="ECO:0000256" key="4">
    <source>
        <dbReference type="ARBA" id="ARBA00023136"/>
    </source>
</evidence>
<dbReference type="InterPro" id="IPR036259">
    <property type="entry name" value="MFS_trans_sf"/>
</dbReference>
<dbReference type="Gene3D" id="1.20.1250.20">
    <property type="entry name" value="MFS general substrate transporter like domains"/>
    <property type="match status" value="1"/>
</dbReference>
<feature type="transmembrane region" description="Helical" evidence="5">
    <location>
        <begin position="391"/>
        <end position="411"/>
    </location>
</feature>
<dbReference type="GO" id="GO:0005886">
    <property type="term" value="C:plasma membrane"/>
    <property type="evidence" value="ECO:0007669"/>
    <property type="project" value="TreeGrafter"/>
</dbReference>
<keyword evidence="3 5" id="KW-1133">Transmembrane helix</keyword>
<feature type="transmembrane region" description="Helical" evidence="5">
    <location>
        <begin position="264"/>
        <end position="281"/>
    </location>
</feature>